<feature type="region of interest" description="Disordered" evidence="1">
    <location>
        <begin position="1"/>
        <end position="50"/>
    </location>
</feature>
<keyword evidence="2" id="KW-0966">Cell projection</keyword>
<feature type="compositionally biased region" description="Polar residues" evidence="1">
    <location>
        <begin position="1"/>
        <end position="31"/>
    </location>
</feature>
<dbReference type="InterPro" id="IPR035890">
    <property type="entry name" value="Anti-sigma-28_factor_FlgM_sf"/>
</dbReference>
<evidence type="ECO:0000313" key="3">
    <source>
        <dbReference type="Proteomes" id="UP000029920"/>
    </source>
</evidence>
<evidence type="ECO:0000313" key="2">
    <source>
        <dbReference type="EMBL" id="TLE16812.1"/>
    </source>
</evidence>
<dbReference type="AlphaFoldDB" id="A0A4U8UGK6"/>
<name>A0A4U8UGK6_9HELI</name>
<protein>
    <submittedName>
        <fullName evidence="2">Flagellar biosynthesis anti-sigma factor FlgM</fullName>
    </submittedName>
</protein>
<proteinExistence type="predicted"/>
<dbReference type="EMBL" id="JRPC02000003">
    <property type="protein sequence ID" value="TLE16812.1"/>
    <property type="molecule type" value="Genomic_DNA"/>
</dbReference>
<organism evidence="2 3">
    <name type="scientific">Helicobacter apodemus</name>
    <dbReference type="NCBI Taxonomy" id="135569"/>
    <lineage>
        <taxon>Bacteria</taxon>
        <taxon>Pseudomonadati</taxon>
        <taxon>Campylobacterota</taxon>
        <taxon>Epsilonproteobacteria</taxon>
        <taxon>Campylobacterales</taxon>
        <taxon>Helicobacteraceae</taxon>
        <taxon>Helicobacter</taxon>
    </lineage>
</organism>
<reference evidence="2 3" key="1">
    <citation type="journal article" date="2014" name="Genome Announc.">
        <title>Draft genome sequences of eight enterohepatic helicobacter species isolated from both laboratory and wild rodents.</title>
        <authorList>
            <person name="Sheh A."/>
            <person name="Shen Z."/>
            <person name="Fox J.G."/>
        </authorList>
    </citation>
    <scope>NUCLEOTIDE SEQUENCE [LARGE SCALE GENOMIC DNA]</scope>
    <source>
        <strain evidence="2 3">MIT-03-7007</strain>
    </source>
</reference>
<evidence type="ECO:0000256" key="1">
    <source>
        <dbReference type="SAM" id="MobiDB-lite"/>
    </source>
</evidence>
<comment type="caution">
    <text evidence="2">The sequence shown here is derived from an EMBL/GenBank/DDBJ whole genome shotgun (WGS) entry which is preliminary data.</text>
</comment>
<dbReference type="SUPFAM" id="SSF101498">
    <property type="entry name" value="Anti-sigma factor FlgM"/>
    <property type="match status" value="1"/>
</dbReference>
<keyword evidence="3" id="KW-1185">Reference proteome</keyword>
<sequence length="80" mass="8953">MINHLMNNSNFSNAINQANNKNTSSVNTPRNESMDEKHKTQNTKVSSSRAETIKQAILDGSYKIDLRSSVEKMAQELLGQ</sequence>
<keyword evidence="2" id="KW-0282">Flagellum</keyword>
<keyword evidence="2" id="KW-0969">Cilium</keyword>
<gene>
    <name evidence="2" type="ORF">LS72_001630</name>
</gene>
<dbReference type="RefSeq" id="WP_034553417.1">
    <property type="nucleotide sequence ID" value="NZ_JRPC02000003.1"/>
</dbReference>
<accession>A0A4U8UGK6</accession>
<dbReference type="Proteomes" id="UP000029920">
    <property type="component" value="Unassembled WGS sequence"/>
</dbReference>